<dbReference type="InterPro" id="IPR002938">
    <property type="entry name" value="FAD-bd"/>
</dbReference>
<comment type="caution">
    <text evidence="7">The sequence shown here is derived from an EMBL/GenBank/DDBJ whole genome shotgun (WGS) entry which is preliminary data.</text>
</comment>
<protein>
    <recommendedName>
        <fullName evidence="6">FAD-binding domain-containing protein</fullName>
    </recommendedName>
</protein>
<proteinExistence type="inferred from homology"/>
<evidence type="ECO:0000256" key="4">
    <source>
        <dbReference type="ARBA" id="ARBA00023002"/>
    </source>
</evidence>
<feature type="region of interest" description="Disordered" evidence="5">
    <location>
        <begin position="279"/>
        <end position="337"/>
    </location>
</feature>
<reference evidence="7" key="1">
    <citation type="journal article" date="2020" name="Fungal Divers.">
        <title>Resolving the Mortierellaceae phylogeny through synthesis of multi-gene phylogenetics and phylogenomics.</title>
        <authorList>
            <person name="Vandepol N."/>
            <person name="Liber J."/>
            <person name="Desiro A."/>
            <person name="Na H."/>
            <person name="Kennedy M."/>
            <person name="Barry K."/>
            <person name="Grigoriev I.V."/>
            <person name="Miller A.N."/>
            <person name="O'Donnell K."/>
            <person name="Stajich J.E."/>
            <person name="Bonito G."/>
        </authorList>
    </citation>
    <scope>NUCLEOTIDE SEQUENCE</scope>
    <source>
        <strain evidence="7">MES-2147</strain>
    </source>
</reference>
<evidence type="ECO:0000313" key="7">
    <source>
        <dbReference type="EMBL" id="KAF9963890.1"/>
    </source>
</evidence>
<dbReference type="GO" id="GO:0004497">
    <property type="term" value="F:monooxygenase activity"/>
    <property type="evidence" value="ECO:0007669"/>
    <property type="project" value="InterPro"/>
</dbReference>
<keyword evidence="3" id="KW-0274">FAD</keyword>
<dbReference type="PANTHER" id="PTHR47356:SF2">
    <property type="entry name" value="FAD-BINDING DOMAIN-CONTAINING PROTEIN-RELATED"/>
    <property type="match status" value="1"/>
</dbReference>
<dbReference type="OrthoDB" id="655030at2759"/>
<comment type="similarity">
    <text evidence="1">Belongs to the paxM FAD-dependent monooxygenase family.</text>
</comment>
<keyword evidence="8" id="KW-1185">Reference proteome</keyword>
<evidence type="ECO:0000256" key="5">
    <source>
        <dbReference type="SAM" id="MobiDB-lite"/>
    </source>
</evidence>
<dbReference type="EMBL" id="JAAAHW010006250">
    <property type="protein sequence ID" value="KAF9963890.1"/>
    <property type="molecule type" value="Genomic_DNA"/>
</dbReference>
<gene>
    <name evidence="7" type="ORF">BGZ65_007587</name>
</gene>
<feature type="compositionally biased region" description="Basic and acidic residues" evidence="5">
    <location>
        <begin position="279"/>
        <end position="289"/>
    </location>
</feature>
<evidence type="ECO:0000256" key="2">
    <source>
        <dbReference type="ARBA" id="ARBA00022630"/>
    </source>
</evidence>
<feature type="compositionally biased region" description="Low complexity" evidence="5">
    <location>
        <begin position="301"/>
        <end position="316"/>
    </location>
</feature>
<dbReference type="InterPro" id="IPR050562">
    <property type="entry name" value="FAD_mOase_fung"/>
</dbReference>
<dbReference type="Gene3D" id="3.50.50.60">
    <property type="entry name" value="FAD/NAD(P)-binding domain"/>
    <property type="match status" value="2"/>
</dbReference>
<feature type="domain" description="FAD-binding" evidence="6">
    <location>
        <begin position="8"/>
        <end position="170"/>
    </location>
</feature>
<sequence length="515" mass="56870">MAPNYKDLIAGAGFSGITLALMLEQAKIDYEVFESSSGVSPLGSAVVLGPTIMPLLEQLGLLERVQKISNPVKTLHLVKENLKRIGEINLAEHTKQTGYSSMVTTRSDFLSLLISQIPSHKIHFSKRIISSTANKDEVVIRCADDTSYKGEILVGADGAFSKIRALLYKQVAKKGILPRNDALALAANNAVLAATASTSEKESIDYSALVEGGDMFHGGHMSVVGVTQPLDVELFPMLQETESRCDTVISDSTPYSWSYFTVPGNRICWAVNIQQDENTLREQQQERSRTPRSSPSPPPSFSSLSSYSSATSAEPRPSSDSEWESHHSSNTAHPLGKPLDLEDCRSFKISYDKTLGDLIDATPRDQIARAVTEQTLFETWHHGRTVLIGDACHRMVSNAAHQGTVNAMLDAVVLGNLIHDLPSASPRNLVEIFKEFQSNRYSHAKAQMQMNNKVGKWMSSQSWTEALMRKFVVRYISRIYQHFCDDRILADRPQANFMPQVTSRGSVHAPPQGLH</sequence>
<organism evidence="7 8">
    <name type="scientific">Modicella reniformis</name>
    <dbReference type="NCBI Taxonomy" id="1440133"/>
    <lineage>
        <taxon>Eukaryota</taxon>
        <taxon>Fungi</taxon>
        <taxon>Fungi incertae sedis</taxon>
        <taxon>Mucoromycota</taxon>
        <taxon>Mortierellomycotina</taxon>
        <taxon>Mortierellomycetes</taxon>
        <taxon>Mortierellales</taxon>
        <taxon>Mortierellaceae</taxon>
        <taxon>Modicella</taxon>
    </lineage>
</organism>
<dbReference type="Pfam" id="PF01494">
    <property type="entry name" value="FAD_binding_3"/>
    <property type="match status" value="1"/>
</dbReference>
<dbReference type="Proteomes" id="UP000749646">
    <property type="component" value="Unassembled WGS sequence"/>
</dbReference>
<feature type="compositionally biased region" description="Basic and acidic residues" evidence="5">
    <location>
        <begin position="317"/>
        <end position="327"/>
    </location>
</feature>
<dbReference type="PANTHER" id="PTHR47356">
    <property type="entry name" value="FAD-DEPENDENT MONOOXYGENASE ASQG-RELATED"/>
    <property type="match status" value="1"/>
</dbReference>
<evidence type="ECO:0000313" key="8">
    <source>
        <dbReference type="Proteomes" id="UP000749646"/>
    </source>
</evidence>
<name>A0A9P6J767_9FUNG</name>
<dbReference type="GO" id="GO:0071949">
    <property type="term" value="F:FAD binding"/>
    <property type="evidence" value="ECO:0007669"/>
    <property type="project" value="InterPro"/>
</dbReference>
<dbReference type="AlphaFoldDB" id="A0A9P6J767"/>
<dbReference type="SUPFAM" id="SSF51905">
    <property type="entry name" value="FAD/NAD(P)-binding domain"/>
    <property type="match status" value="1"/>
</dbReference>
<evidence type="ECO:0000256" key="3">
    <source>
        <dbReference type="ARBA" id="ARBA00022827"/>
    </source>
</evidence>
<keyword evidence="4" id="KW-0560">Oxidoreductase</keyword>
<accession>A0A9P6J767</accession>
<evidence type="ECO:0000256" key="1">
    <source>
        <dbReference type="ARBA" id="ARBA00007992"/>
    </source>
</evidence>
<evidence type="ECO:0000259" key="6">
    <source>
        <dbReference type="Pfam" id="PF01494"/>
    </source>
</evidence>
<keyword evidence="2" id="KW-0285">Flavoprotein</keyword>
<dbReference type="InterPro" id="IPR036188">
    <property type="entry name" value="FAD/NAD-bd_sf"/>
</dbReference>